<gene>
    <name evidence="9" type="ORF">EV188_11076</name>
</gene>
<protein>
    <submittedName>
        <fullName evidence="9">Membrane protein DedA with SNARE-associated domain</fullName>
    </submittedName>
</protein>
<keyword evidence="6 7" id="KW-0472">Membrane</keyword>
<feature type="transmembrane region" description="Helical" evidence="7">
    <location>
        <begin position="195"/>
        <end position="214"/>
    </location>
</feature>
<evidence type="ECO:0000256" key="2">
    <source>
        <dbReference type="ARBA" id="ARBA00010792"/>
    </source>
</evidence>
<dbReference type="PANTHER" id="PTHR42709:SF6">
    <property type="entry name" value="UNDECAPRENYL PHOSPHATE TRANSPORTER A"/>
    <property type="match status" value="1"/>
</dbReference>
<dbReference type="PANTHER" id="PTHR42709">
    <property type="entry name" value="ALKALINE PHOSPHATASE LIKE PROTEIN"/>
    <property type="match status" value="1"/>
</dbReference>
<evidence type="ECO:0000313" key="10">
    <source>
        <dbReference type="Proteomes" id="UP000295705"/>
    </source>
</evidence>
<sequence>MPTLLPAISAAAPPAPPAPPTDSGLAGWATDLMSSFGAPGAGLIVALENLFPPIPSEIILPLAGFAAGRGEFSLVSAIVWTTAGSVVGAVALYLIGMLASDAWLRRTLARMPLVHERDVVKAEQWFDRNGRMAVFVGRMIPGVRSFVSIPAGQRRMPWWEFVGLTALGSLIWNSVFVGGGYALGSRWHLVERYAGVFQTVVIIVLGALVVTMLIRRYRRHREVKKMEAPTQVIERPTFW</sequence>
<evidence type="ECO:0000256" key="4">
    <source>
        <dbReference type="ARBA" id="ARBA00022692"/>
    </source>
</evidence>
<evidence type="ECO:0000259" key="8">
    <source>
        <dbReference type="Pfam" id="PF09335"/>
    </source>
</evidence>
<evidence type="ECO:0000256" key="7">
    <source>
        <dbReference type="SAM" id="Phobius"/>
    </source>
</evidence>
<feature type="domain" description="VTT" evidence="8">
    <location>
        <begin position="54"/>
        <end position="181"/>
    </location>
</feature>
<reference evidence="9 10" key="1">
    <citation type="submission" date="2019-03" db="EMBL/GenBank/DDBJ databases">
        <title>Genomic Encyclopedia of Type Strains, Phase IV (KMG-IV): sequencing the most valuable type-strain genomes for metagenomic binning, comparative biology and taxonomic classification.</title>
        <authorList>
            <person name="Goeker M."/>
        </authorList>
    </citation>
    <scope>NUCLEOTIDE SEQUENCE [LARGE SCALE GENOMIC DNA]</scope>
    <source>
        <strain evidence="9 10">DSM 45775</strain>
    </source>
</reference>
<evidence type="ECO:0000256" key="3">
    <source>
        <dbReference type="ARBA" id="ARBA00022475"/>
    </source>
</evidence>
<keyword evidence="4 7" id="KW-0812">Transmembrane</keyword>
<evidence type="ECO:0000313" key="9">
    <source>
        <dbReference type="EMBL" id="TDQ50080.1"/>
    </source>
</evidence>
<proteinExistence type="inferred from homology"/>
<comment type="similarity">
    <text evidence="2">Belongs to the DedA family.</text>
</comment>
<dbReference type="InterPro" id="IPR032816">
    <property type="entry name" value="VTT_dom"/>
</dbReference>
<feature type="transmembrane region" description="Helical" evidence="7">
    <location>
        <begin position="161"/>
        <end position="183"/>
    </location>
</feature>
<dbReference type="GO" id="GO:0005886">
    <property type="term" value="C:plasma membrane"/>
    <property type="evidence" value="ECO:0007669"/>
    <property type="project" value="UniProtKB-SubCell"/>
</dbReference>
<evidence type="ECO:0000256" key="6">
    <source>
        <dbReference type="ARBA" id="ARBA00023136"/>
    </source>
</evidence>
<keyword evidence="3" id="KW-1003">Cell membrane</keyword>
<dbReference type="InterPro" id="IPR051311">
    <property type="entry name" value="DedA_domain"/>
</dbReference>
<dbReference type="EMBL" id="SNYO01000010">
    <property type="protein sequence ID" value="TDQ50080.1"/>
    <property type="molecule type" value="Genomic_DNA"/>
</dbReference>
<evidence type="ECO:0000256" key="5">
    <source>
        <dbReference type="ARBA" id="ARBA00022989"/>
    </source>
</evidence>
<dbReference type="Pfam" id="PF09335">
    <property type="entry name" value="VTT_dom"/>
    <property type="match status" value="1"/>
</dbReference>
<keyword evidence="5 7" id="KW-1133">Transmembrane helix</keyword>
<name>A0A4R6US86_9PSEU</name>
<evidence type="ECO:0000256" key="1">
    <source>
        <dbReference type="ARBA" id="ARBA00004651"/>
    </source>
</evidence>
<accession>A0A4R6US86</accession>
<organism evidence="9 10">
    <name type="scientific">Actinomycetospora succinea</name>
    <dbReference type="NCBI Taxonomy" id="663603"/>
    <lineage>
        <taxon>Bacteria</taxon>
        <taxon>Bacillati</taxon>
        <taxon>Actinomycetota</taxon>
        <taxon>Actinomycetes</taxon>
        <taxon>Pseudonocardiales</taxon>
        <taxon>Pseudonocardiaceae</taxon>
        <taxon>Actinomycetospora</taxon>
    </lineage>
</organism>
<keyword evidence="10" id="KW-1185">Reference proteome</keyword>
<comment type="caution">
    <text evidence="9">The sequence shown here is derived from an EMBL/GenBank/DDBJ whole genome shotgun (WGS) entry which is preliminary data.</text>
</comment>
<dbReference type="RefSeq" id="WP_133829167.1">
    <property type="nucleotide sequence ID" value="NZ_BAABHR010000020.1"/>
</dbReference>
<dbReference type="AlphaFoldDB" id="A0A4R6US86"/>
<comment type="subcellular location">
    <subcellularLocation>
        <location evidence="1">Cell membrane</location>
        <topology evidence="1">Multi-pass membrane protein</topology>
    </subcellularLocation>
</comment>
<dbReference type="Proteomes" id="UP000295705">
    <property type="component" value="Unassembled WGS sequence"/>
</dbReference>
<dbReference type="OrthoDB" id="9813426at2"/>